<dbReference type="PRINTS" id="PR00721">
    <property type="entry name" value="STOMATIN"/>
</dbReference>
<dbReference type="SUPFAM" id="SSF117892">
    <property type="entry name" value="Band 7/SPFH domain"/>
    <property type="match status" value="1"/>
</dbReference>
<organism evidence="4 5">
    <name type="scientific">Basidiobolus ranarum</name>
    <dbReference type="NCBI Taxonomy" id="34480"/>
    <lineage>
        <taxon>Eukaryota</taxon>
        <taxon>Fungi</taxon>
        <taxon>Fungi incertae sedis</taxon>
        <taxon>Zoopagomycota</taxon>
        <taxon>Entomophthoromycotina</taxon>
        <taxon>Basidiobolomycetes</taxon>
        <taxon>Basidiobolales</taxon>
        <taxon>Basidiobolaceae</taxon>
        <taxon>Basidiobolus</taxon>
    </lineage>
</organism>
<gene>
    <name evidence="4" type="ORF">K7432_014525</name>
</gene>
<evidence type="ECO:0000259" key="3">
    <source>
        <dbReference type="SMART" id="SM00244"/>
    </source>
</evidence>
<protein>
    <recommendedName>
        <fullName evidence="3">Band 7 domain-containing protein</fullName>
    </recommendedName>
</protein>
<sequence length="313" mass="34524">MTTPKPQIPNQNQKQNPTPQIVREQPTTSTMVKSFAKEMPVEPVSGFYGTAMQSLGEIMGSLGSIPGCFCCPNPNKAITQGTVGLVSKFGRVYKCVDPGLVTINPLTETLDKVDIRIQIASIGDIRIMTKDNVNIKIDSVLYYHVVDPYQALFGVSDVHQALIERTQTTLRGVLGTRVLQDCIENRETIADDIREMIDVPAREWGVTIESILIKDLEFSKELQESLSSAATQKRIGESKVISAQAEIDSAKLMREAADILNTPAAMQIRYLETLSSMSKNSGSKIIFMPLEHKYQSTDSMIQTAVAENQLAQL</sequence>
<dbReference type="InterPro" id="IPR001107">
    <property type="entry name" value="Band_7"/>
</dbReference>
<feature type="compositionally biased region" description="Low complexity" evidence="2">
    <location>
        <begin position="1"/>
        <end position="21"/>
    </location>
</feature>
<dbReference type="Pfam" id="PF01145">
    <property type="entry name" value="Band_7"/>
    <property type="match status" value="1"/>
</dbReference>
<dbReference type="Gene3D" id="3.30.479.30">
    <property type="entry name" value="Band 7 domain"/>
    <property type="match status" value="1"/>
</dbReference>
<name>A0ABR2VPH8_9FUNG</name>
<dbReference type="CDD" id="cd13437">
    <property type="entry name" value="SPFH_alloslipin"/>
    <property type="match status" value="1"/>
</dbReference>
<feature type="domain" description="Band 7" evidence="3">
    <location>
        <begin position="73"/>
        <end position="230"/>
    </location>
</feature>
<comment type="caution">
    <text evidence="4">The sequence shown here is derived from an EMBL/GenBank/DDBJ whole genome shotgun (WGS) entry which is preliminary data.</text>
</comment>
<dbReference type="PANTHER" id="PTHR10264:SF19">
    <property type="entry name" value="AT06885P-RELATED"/>
    <property type="match status" value="1"/>
</dbReference>
<dbReference type="InterPro" id="IPR036013">
    <property type="entry name" value="Band_7/SPFH_dom_sf"/>
</dbReference>
<dbReference type="SMART" id="SM00244">
    <property type="entry name" value="PHB"/>
    <property type="match status" value="1"/>
</dbReference>
<feature type="region of interest" description="Disordered" evidence="2">
    <location>
        <begin position="1"/>
        <end position="26"/>
    </location>
</feature>
<reference evidence="4 5" key="1">
    <citation type="submission" date="2023-04" db="EMBL/GenBank/DDBJ databases">
        <title>Genome of Basidiobolus ranarum AG-B5.</title>
        <authorList>
            <person name="Stajich J.E."/>
            <person name="Carter-House D."/>
            <person name="Gryganskyi A."/>
        </authorList>
    </citation>
    <scope>NUCLEOTIDE SEQUENCE [LARGE SCALE GENOMIC DNA]</scope>
    <source>
        <strain evidence="4 5">AG-B5</strain>
    </source>
</reference>
<dbReference type="PANTHER" id="PTHR10264">
    <property type="entry name" value="BAND 7 PROTEIN-RELATED"/>
    <property type="match status" value="1"/>
</dbReference>
<evidence type="ECO:0000256" key="1">
    <source>
        <dbReference type="ARBA" id="ARBA00008164"/>
    </source>
</evidence>
<evidence type="ECO:0000256" key="2">
    <source>
        <dbReference type="SAM" id="MobiDB-lite"/>
    </source>
</evidence>
<dbReference type="InterPro" id="IPR001972">
    <property type="entry name" value="Stomatin_HflK_fam"/>
</dbReference>
<dbReference type="Gene3D" id="6.10.250.2090">
    <property type="match status" value="1"/>
</dbReference>
<accession>A0ABR2VPH8</accession>
<comment type="similarity">
    <text evidence="1">Belongs to the band 7/mec-2 family.</text>
</comment>
<evidence type="ECO:0000313" key="5">
    <source>
        <dbReference type="Proteomes" id="UP001479436"/>
    </source>
</evidence>
<dbReference type="EMBL" id="JASJQH010008552">
    <property type="protein sequence ID" value="KAK9688092.1"/>
    <property type="molecule type" value="Genomic_DNA"/>
</dbReference>
<dbReference type="Proteomes" id="UP001479436">
    <property type="component" value="Unassembled WGS sequence"/>
</dbReference>
<proteinExistence type="inferred from homology"/>
<evidence type="ECO:0000313" key="4">
    <source>
        <dbReference type="EMBL" id="KAK9688092.1"/>
    </source>
</evidence>
<keyword evidence="5" id="KW-1185">Reference proteome</keyword>
<dbReference type="InterPro" id="IPR043202">
    <property type="entry name" value="Band-7_stomatin-like"/>
</dbReference>